<dbReference type="RefSeq" id="WP_176254925.1">
    <property type="nucleotide sequence ID" value="NZ_BAABXL010000001.1"/>
</dbReference>
<keyword evidence="1" id="KW-1133">Transmembrane helix</keyword>
<name>A0ABQ0B245_9FIRM</name>
<protein>
    <recommendedName>
        <fullName evidence="4">TIGR04086 family membrane protein</fullName>
    </recommendedName>
</protein>
<dbReference type="EMBL" id="BAABXL010000001">
    <property type="protein sequence ID" value="GAA6270337.1"/>
    <property type="molecule type" value="Genomic_DNA"/>
</dbReference>
<dbReference type="Pfam" id="PF12670">
    <property type="entry name" value="DUF3792"/>
    <property type="match status" value="1"/>
</dbReference>
<proteinExistence type="predicted"/>
<dbReference type="Proteomes" id="UP001600894">
    <property type="component" value="Unassembled WGS sequence"/>
</dbReference>
<evidence type="ECO:0008006" key="4">
    <source>
        <dbReference type="Google" id="ProtNLM"/>
    </source>
</evidence>
<keyword evidence="3" id="KW-1185">Reference proteome</keyword>
<evidence type="ECO:0000313" key="3">
    <source>
        <dbReference type="Proteomes" id="UP001600894"/>
    </source>
</evidence>
<evidence type="ECO:0000256" key="1">
    <source>
        <dbReference type="SAM" id="Phobius"/>
    </source>
</evidence>
<feature type="transmembrane region" description="Helical" evidence="1">
    <location>
        <begin position="69"/>
        <end position="89"/>
    </location>
</feature>
<reference evidence="2 3" key="1">
    <citation type="submission" date="2024-04" db="EMBL/GenBank/DDBJ databases">
        <title>Defined microbial consortia suppress multidrug-resistant proinflammatory Enterobacteriaceae via ecological control.</title>
        <authorList>
            <person name="Furuichi M."/>
            <person name="Kawaguchi T."/>
            <person name="Pust M."/>
            <person name="Yasuma K."/>
            <person name="Plichta D."/>
            <person name="Hasegawa N."/>
            <person name="Ohya T."/>
            <person name="Bhattarai S."/>
            <person name="Sasajima S."/>
            <person name="Aoto Y."/>
            <person name="Tuganbaev T."/>
            <person name="Yaginuma M."/>
            <person name="Ueda M."/>
            <person name="Okahashi N."/>
            <person name="Amafuji K."/>
            <person name="Kiridooshi Y."/>
            <person name="Sugita K."/>
            <person name="Strazar M."/>
            <person name="Skelly A."/>
            <person name="Suda W."/>
            <person name="Hattori M."/>
            <person name="Nakamoto N."/>
            <person name="Caballero S."/>
            <person name="Norman J."/>
            <person name="Olle B."/>
            <person name="Tanoue T."/>
            <person name="Arita M."/>
            <person name="Bucci V."/>
            <person name="Atarashi K."/>
            <person name="Xavier R."/>
            <person name="Honda K."/>
        </authorList>
    </citation>
    <scope>NUCLEOTIDE SEQUENCE [LARGE SCALE GENOMIC DNA]</scope>
    <source>
        <strain evidence="3">f13</strain>
    </source>
</reference>
<feature type="transmembrane region" description="Helical" evidence="1">
    <location>
        <begin position="43"/>
        <end position="62"/>
    </location>
</feature>
<dbReference type="NCBIfam" id="TIGR04086">
    <property type="entry name" value="TIGR04086_membr"/>
    <property type="match status" value="1"/>
</dbReference>
<keyword evidence="1" id="KW-0472">Membrane</keyword>
<dbReference type="InterPro" id="IPR023804">
    <property type="entry name" value="DUF3792_TM"/>
</dbReference>
<keyword evidence="1" id="KW-0812">Transmembrane</keyword>
<gene>
    <name evidence="2" type="ORF">F130042H8_33970</name>
</gene>
<organism evidence="2 3">
    <name type="scientific">Enterocloster alcoholdehydrogenati</name>
    <dbReference type="NCBI Taxonomy" id="2547410"/>
    <lineage>
        <taxon>Bacteria</taxon>
        <taxon>Bacillati</taxon>
        <taxon>Bacillota</taxon>
        <taxon>Clostridia</taxon>
        <taxon>Lachnospirales</taxon>
        <taxon>Lachnospiraceae</taxon>
        <taxon>Enterocloster</taxon>
    </lineage>
</organism>
<sequence>MENGIVKPLLRSLLISYVLSGLLLGALAFALFKLRLKEGQVNLMVYVVYLTACLTGGALAGRSLRQRRFFWGLLSGLFYFVVLFAVSWAMNPWSALDTERAVTVMGICALGGMLGGMFSG</sequence>
<feature type="transmembrane region" description="Helical" evidence="1">
    <location>
        <begin position="12"/>
        <end position="31"/>
    </location>
</feature>
<evidence type="ECO:0000313" key="2">
    <source>
        <dbReference type="EMBL" id="GAA6270337.1"/>
    </source>
</evidence>
<accession>A0ABQ0B245</accession>
<feature type="transmembrane region" description="Helical" evidence="1">
    <location>
        <begin position="101"/>
        <end position="119"/>
    </location>
</feature>
<comment type="caution">
    <text evidence="2">The sequence shown here is derived from an EMBL/GenBank/DDBJ whole genome shotgun (WGS) entry which is preliminary data.</text>
</comment>